<dbReference type="Proteomes" id="UP000434639">
    <property type="component" value="Unassembled WGS sequence"/>
</dbReference>
<dbReference type="PANTHER" id="PTHR43464">
    <property type="entry name" value="METHYLTRANSFERASE"/>
    <property type="match status" value="1"/>
</dbReference>
<proteinExistence type="predicted"/>
<dbReference type="Pfam" id="PF08241">
    <property type="entry name" value="Methyltransf_11"/>
    <property type="match status" value="1"/>
</dbReference>
<gene>
    <name evidence="5" type="ORF">GKZ89_16325</name>
</gene>
<evidence type="ECO:0000313" key="6">
    <source>
        <dbReference type="Proteomes" id="UP000434639"/>
    </source>
</evidence>
<dbReference type="SUPFAM" id="SSF53335">
    <property type="entry name" value="S-adenosyl-L-methionine-dependent methyltransferases"/>
    <property type="match status" value="1"/>
</dbReference>
<keyword evidence="1 5" id="KW-0489">Methyltransferase</keyword>
<dbReference type="EMBL" id="WMIB01000021">
    <property type="protein sequence ID" value="MTH54970.1"/>
    <property type="molecule type" value="Genomic_DNA"/>
</dbReference>
<evidence type="ECO:0000313" key="5">
    <source>
        <dbReference type="EMBL" id="MTH54970.1"/>
    </source>
</evidence>
<dbReference type="GO" id="GO:0032259">
    <property type="term" value="P:methylation"/>
    <property type="evidence" value="ECO:0007669"/>
    <property type="project" value="UniProtKB-KW"/>
</dbReference>
<organism evidence="5 6">
    <name type="scientific">Metabacillus mangrovi</name>
    <dbReference type="NCBI Taxonomy" id="1491830"/>
    <lineage>
        <taxon>Bacteria</taxon>
        <taxon>Bacillati</taxon>
        <taxon>Bacillota</taxon>
        <taxon>Bacilli</taxon>
        <taxon>Bacillales</taxon>
        <taxon>Bacillaceae</taxon>
        <taxon>Metabacillus</taxon>
    </lineage>
</organism>
<keyword evidence="2 5" id="KW-0808">Transferase</keyword>
<dbReference type="OrthoDB" id="9791837at2"/>
<protein>
    <submittedName>
        <fullName evidence="5">Methyltransferase domain-containing protein</fullName>
    </submittedName>
</protein>
<feature type="domain" description="Methyltransferase type 11" evidence="4">
    <location>
        <begin position="49"/>
        <end position="141"/>
    </location>
</feature>
<name>A0A7X2S810_9BACI</name>
<dbReference type="InterPro" id="IPR013216">
    <property type="entry name" value="Methyltransf_11"/>
</dbReference>
<evidence type="ECO:0000256" key="2">
    <source>
        <dbReference type="ARBA" id="ARBA00022679"/>
    </source>
</evidence>
<dbReference type="RefSeq" id="WP_155113480.1">
    <property type="nucleotide sequence ID" value="NZ_WMIB01000021.1"/>
</dbReference>
<accession>A0A7X2S810</accession>
<dbReference type="GO" id="GO:0008757">
    <property type="term" value="F:S-adenosylmethionine-dependent methyltransferase activity"/>
    <property type="evidence" value="ECO:0007669"/>
    <property type="project" value="InterPro"/>
</dbReference>
<dbReference type="CDD" id="cd02440">
    <property type="entry name" value="AdoMet_MTases"/>
    <property type="match status" value="1"/>
</dbReference>
<dbReference type="InterPro" id="IPR029063">
    <property type="entry name" value="SAM-dependent_MTases_sf"/>
</dbReference>
<dbReference type="PANTHER" id="PTHR43464:SF19">
    <property type="entry name" value="UBIQUINONE BIOSYNTHESIS O-METHYLTRANSFERASE, MITOCHONDRIAL"/>
    <property type="match status" value="1"/>
</dbReference>
<dbReference type="AlphaFoldDB" id="A0A7X2S810"/>
<comment type="caution">
    <text evidence="5">The sequence shown here is derived from an EMBL/GenBank/DDBJ whole genome shotgun (WGS) entry which is preliminary data.</text>
</comment>
<keyword evidence="6" id="KW-1185">Reference proteome</keyword>
<keyword evidence="3" id="KW-0949">S-adenosyl-L-methionine</keyword>
<evidence type="ECO:0000256" key="1">
    <source>
        <dbReference type="ARBA" id="ARBA00022603"/>
    </source>
</evidence>
<evidence type="ECO:0000259" key="4">
    <source>
        <dbReference type="Pfam" id="PF08241"/>
    </source>
</evidence>
<dbReference type="Gene3D" id="3.40.50.150">
    <property type="entry name" value="Vaccinia Virus protein VP39"/>
    <property type="match status" value="1"/>
</dbReference>
<evidence type="ECO:0000256" key="3">
    <source>
        <dbReference type="ARBA" id="ARBA00022691"/>
    </source>
</evidence>
<sequence length="236" mass="27205">MKEVIHVFNQLAEIYEHSIDSASLFNSEYERPAMLECLPEDLSGLNIFDAGCAAGWYTVKLAQRGAKVTAADISPEMVQAAKRRTGHLAEVHCLNLAGALPFEDQSFDQIVSSLTLHYLEDWSATFKEFNRVLKPGGKLLFSFHHPFTDVQLLQEPLYFQTDRIVDQWKKEGRTFAVPFYRRPLEKILNETLSCFSIKEVVEPKPTERFKEQNPERYEELLRAPVFLIINAEKHRD</sequence>
<reference evidence="5 6" key="1">
    <citation type="journal article" date="2017" name="Int. J. Syst. Evol. Microbiol.">
        <title>Bacillus mangrovi sp. nov., isolated from a sediment sample from a mangrove forest.</title>
        <authorList>
            <person name="Gupta V."/>
            <person name="Singh P.K."/>
            <person name="Korpole S."/>
            <person name="Tanuku N.R.S."/>
            <person name="Pinnaka A.K."/>
        </authorList>
    </citation>
    <scope>NUCLEOTIDE SEQUENCE [LARGE SCALE GENOMIC DNA]</scope>
    <source>
        <strain evidence="5 6">KCTC 33872</strain>
    </source>
</reference>